<name>A0A7D5IR63_9MICO</name>
<dbReference type="InterPro" id="IPR028081">
    <property type="entry name" value="Leu-bd"/>
</dbReference>
<accession>A0A7D5IR63</accession>
<evidence type="ECO:0000313" key="6">
    <source>
        <dbReference type="Proteomes" id="UP000509638"/>
    </source>
</evidence>
<evidence type="ECO:0000259" key="4">
    <source>
        <dbReference type="Pfam" id="PF13458"/>
    </source>
</evidence>
<reference evidence="5 6" key="1">
    <citation type="submission" date="2020-06" db="EMBL/GenBank/DDBJ databases">
        <authorList>
            <person name="Jo H."/>
        </authorList>
    </citation>
    <scope>NUCLEOTIDE SEQUENCE [LARGE SCALE GENOMIC DNA]</scope>
    <source>
        <strain evidence="5 6">I46</strain>
    </source>
</reference>
<dbReference type="Pfam" id="PF13458">
    <property type="entry name" value="Peripla_BP_6"/>
    <property type="match status" value="1"/>
</dbReference>
<evidence type="ECO:0000256" key="3">
    <source>
        <dbReference type="SAM" id="SignalP"/>
    </source>
</evidence>
<dbReference type="AlphaFoldDB" id="A0A7D5IR63"/>
<dbReference type="Proteomes" id="UP000509638">
    <property type="component" value="Chromosome"/>
</dbReference>
<comment type="similarity">
    <text evidence="1">Belongs to the leucine-binding protein family.</text>
</comment>
<dbReference type="PROSITE" id="PS51257">
    <property type="entry name" value="PROKAR_LIPOPROTEIN"/>
    <property type="match status" value="1"/>
</dbReference>
<feature type="chain" id="PRO_5039586427" evidence="3">
    <location>
        <begin position="28"/>
        <end position="454"/>
    </location>
</feature>
<dbReference type="InterPro" id="IPR028082">
    <property type="entry name" value="Peripla_BP_I"/>
</dbReference>
<feature type="domain" description="Leucine-binding protein" evidence="4">
    <location>
        <begin position="79"/>
        <end position="390"/>
    </location>
</feature>
<dbReference type="SUPFAM" id="SSF53822">
    <property type="entry name" value="Periplasmic binding protein-like I"/>
    <property type="match status" value="1"/>
</dbReference>
<evidence type="ECO:0000256" key="2">
    <source>
        <dbReference type="ARBA" id="ARBA00022729"/>
    </source>
</evidence>
<protein>
    <submittedName>
        <fullName evidence="5">ABC transporter substrate-binding protein</fullName>
    </submittedName>
</protein>
<dbReference type="RefSeq" id="WP_178013013.1">
    <property type="nucleotide sequence ID" value="NZ_CP058316.1"/>
</dbReference>
<dbReference type="PANTHER" id="PTHR30483:SF6">
    <property type="entry name" value="PERIPLASMIC BINDING PROTEIN OF ABC TRANSPORTER FOR NATURAL AMINO ACIDS"/>
    <property type="match status" value="1"/>
</dbReference>
<dbReference type="InterPro" id="IPR051010">
    <property type="entry name" value="BCAA_transport"/>
</dbReference>
<gene>
    <name evidence="5" type="ORF">HW566_11470</name>
</gene>
<evidence type="ECO:0000313" key="5">
    <source>
        <dbReference type="EMBL" id="QLD12341.1"/>
    </source>
</evidence>
<dbReference type="Gene3D" id="3.40.50.2300">
    <property type="match status" value="3"/>
</dbReference>
<feature type="signal peptide" evidence="3">
    <location>
        <begin position="1"/>
        <end position="27"/>
    </location>
</feature>
<proteinExistence type="inferred from homology"/>
<evidence type="ECO:0000256" key="1">
    <source>
        <dbReference type="ARBA" id="ARBA00010062"/>
    </source>
</evidence>
<keyword evidence="2 3" id="KW-0732">Signal</keyword>
<dbReference type="EMBL" id="CP058316">
    <property type="protein sequence ID" value="QLD12341.1"/>
    <property type="molecule type" value="Genomic_DNA"/>
</dbReference>
<sequence length="454" mass="45782">MGVLTRSRTAKVLGGIAVIGASALVLAGCAGGSEPAASGDAGGGDSAAADFPIDCAAAEPASYTPEYSSTSTGPGTDLTYTIGTALPQTGNLAFLGPPEISATEFAASQINAAAKGITIDLKQGDSGDTDNKAYETEIPRLLGEGATAIVGAASSGTSLQFIDQVIAAGAVQFSPANTSAAFTGYEDKGLYWRTAPSDVLQGEVLGNLIGADGNETLGMIVLNDSYGTGLACFTKAAFEAAGGEVVATSLYNTGDTNFSAQVEDVLAAGPDAIALITFEEVKTIIPELIGADFAADKLYFVDGNLANFSEDFEAGTLAGAKGTYPAVDPASISSFRDELQAFWTGAGNAELQDYTYAPESYDAVVLLALAALQAGSTAGPDVAANLQAVSGGAGDGTKCTTFAECADLIIAGEAADYDGVSGPITFNEVGDPTEASIGVFEYGDDNNYEFVRVG</sequence>
<dbReference type="PANTHER" id="PTHR30483">
    <property type="entry name" value="LEUCINE-SPECIFIC-BINDING PROTEIN"/>
    <property type="match status" value="1"/>
</dbReference>
<organism evidence="5 6">
    <name type="scientific">Microbacterium oleivorans</name>
    <dbReference type="NCBI Taxonomy" id="273677"/>
    <lineage>
        <taxon>Bacteria</taxon>
        <taxon>Bacillati</taxon>
        <taxon>Actinomycetota</taxon>
        <taxon>Actinomycetes</taxon>
        <taxon>Micrococcales</taxon>
        <taxon>Microbacteriaceae</taxon>
        <taxon>Microbacterium</taxon>
    </lineage>
</organism>